<proteinExistence type="predicted"/>
<comment type="caution">
    <text evidence="2">The sequence shown here is derived from an EMBL/GenBank/DDBJ whole genome shotgun (WGS) entry which is preliminary data.</text>
</comment>
<dbReference type="Gene3D" id="2.60.120.620">
    <property type="entry name" value="q2cbj1_9rhob like domain"/>
    <property type="match status" value="1"/>
</dbReference>
<dbReference type="AlphaFoldDB" id="A0AAD7XQN5"/>
<dbReference type="GO" id="GO:0051213">
    <property type="term" value="F:dioxygenase activity"/>
    <property type="evidence" value="ECO:0007669"/>
    <property type="project" value="InterPro"/>
</dbReference>
<accession>A0AAD7XQN5</accession>
<keyword evidence="3" id="KW-1185">Reference proteome</keyword>
<gene>
    <name evidence="2" type="ORF">CTAYLR_002403</name>
</gene>
<feature type="signal peptide" evidence="1">
    <location>
        <begin position="1"/>
        <end position="18"/>
    </location>
</feature>
<evidence type="ECO:0008006" key="4">
    <source>
        <dbReference type="Google" id="ProtNLM"/>
    </source>
</evidence>
<sequence>MGSGILLLLSSMAAALEAMRSGSSPLLVKDVEYCLVPIANVEALATHFENIHEAADAYYESERYRRYGVVSRTEEGWSLVRAGRFVQSSAYNKYLGDKIRAYAPLRAQDVASPEFQALLDRFAASVAHATPEVHVHQIRVCCDASSTNLVPEGVHQDGYDSVAIACIDRHAVQGAVTSLRKARDADPHFVFELPPGNMIVFDDRRLWHDVSPMLAAPGATKGYRDIYALLAHDSEG</sequence>
<evidence type="ECO:0000256" key="1">
    <source>
        <dbReference type="SAM" id="SignalP"/>
    </source>
</evidence>
<evidence type="ECO:0000313" key="2">
    <source>
        <dbReference type="EMBL" id="KAJ8605387.1"/>
    </source>
</evidence>
<evidence type="ECO:0000313" key="3">
    <source>
        <dbReference type="Proteomes" id="UP001230188"/>
    </source>
</evidence>
<dbReference type="EMBL" id="JAQMWT010000316">
    <property type="protein sequence ID" value="KAJ8605387.1"/>
    <property type="molecule type" value="Genomic_DNA"/>
</dbReference>
<feature type="chain" id="PRO_5042027198" description="2OG-Fe dioxygenase family protein" evidence="1">
    <location>
        <begin position="19"/>
        <end position="236"/>
    </location>
</feature>
<dbReference type="Proteomes" id="UP001230188">
    <property type="component" value="Unassembled WGS sequence"/>
</dbReference>
<keyword evidence="1" id="KW-0732">Signal</keyword>
<dbReference type="InterPro" id="IPR018724">
    <property type="entry name" value="2OG-Fe_dioxygenase"/>
</dbReference>
<organism evidence="2 3">
    <name type="scientific">Chrysophaeum taylorii</name>
    <dbReference type="NCBI Taxonomy" id="2483200"/>
    <lineage>
        <taxon>Eukaryota</taxon>
        <taxon>Sar</taxon>
        <taxon>Stramenopiles</taxon>
        <taxon>Ochrophyta</taxon>
        <taxon>Pelagophyceae</taxon>
        <taxon>Pelagomonadales</taxon>
        <taxon>Pelagomonadaceae</taxon>
        <taxon>Chrysophaeum</taxon>
    </lineage>
</organism>
<dbReference type="Pfam" id="PF10014">
    <property type="entry name" value="2OG-Fe_Oxy_2"/>
    <property type="match status" value="1"/>
</dbReference>
<reference evidence="2" key="1">
    <citation type="submission" date="2023-01" db="EMBL/GenBank/DDBJ databases">
        <title>Metagenome sequencing of chrysophaentin producing Chrysophaeum taylorii.</title>
        <authorList>
            <person name="Davison J."/>
            <person name="Bewley C."/>
        </authorList>
    </citation>
    <scope>NUCLEOTIDE SEQUENCE</scope>
    <source>
        <strain evidence="2">NIES-1699</strain>
    </source>
</reference>
<protein>
    <recommendedName>
        <fullName evidence="4">2OG-Fe dioxygenase family protein</fullName>
    </recommendedName>
</protein>
<name>A0AAD7XQN5_9STRA</name>